<evidence type="ECO:0000256" key="2">
    <source>
        <dbReference type="ARBA" id="ARBA00022737"/>
    </source>
</evidence>
<keyword evidence="2" id="KW-0677">Repeat</keyword>
<dbReference type="FunFam" id="3.30.160.60:FF:003059">
    <property type="entry name" value="Zinc finger protein 335"/>
    <property type="match status" value="1"/>
</dbReference>
<dbReference type="Pfam" id="PF13912">
    <property type="entry name" value="zf-C2H2_6"/>
    <property type="match status" value="1"/>
</dbReference>
<dbReference type="FunFam" id="3.30.160.60:FF:004444">
    <property type="match status" value="1"/>
</dbReference>
<keyword evidence="9" id="KW-1185">Reference proteome</keyword>
<dbReference type="PROSITE" id="PS00028">
    <property type="entry name" value="ZINC_FINGER_C2H2_1"/>
    <property type="match status" value="6"/>
</dbReference>
<evidence type="ECO:0000313" key="9">
    <source>
        <dbReference type="Proteomes" id="UP000628412"/>
    </source>
</evidence>
<dbReference type="InterPro" id="IPR036236">
    <property type="entry name" value="Znf_C2H2_sf"/>
</dbReference>
<dbReference type="GO" id="GO:0007420">
    <property type="term" value="P:brain development"/>
    <property type="evidence" value="ECO:0007669"/>
    <property type="project" value="TreeGrafter"/>
</dbReference>
<gene>
    <name evidence="8" type="primary">Znf335</name>
    <name evidence="8" type="ORF">AEGCAU_R05809</name>
</gene>
<evidence type="ECO:0000256" key="6">
    <source>
        <dbReference type="SAM" id="MobiDB-lite"/>
    </source>
</evidence>
<feature type="domain" description="C2H2-type" evidence="7">
    <location>
        <begin position="521"/>
        <end position="548"/>
    </location>
</feature>
<evidence type="ECO:0000256" key="5">
    <source>
        <dbReference type="PROSITE-ProRule" id="PRU00042"/>
    </source>
</evidence>
<dbReference type="Proteomes" id="UP000628412">
    <property type="component" value="Unassembled WGS sequence"/>
</dbReference>
<feature type="non-terminal residue" evidence="8">
    <location>
        <position position="1385"/>
    </location>
</feature>
<keyword evidence="1" id="KW-0479">Metal-binding</keyword>
<evidence type="ECO:0000256" key="1">
    <source>
        <dbReference type="ARBA" id="ARBA00022723"/>
    </source>
</evidence>
<dbReference type="PANTHER" id="PTHR24403">
    <property type="entry name" value="ZINC FINGER PROTEIN"/>
    <property type="match status" value="1"/>
</dbReference>
<keyword evidence="3 5" id="KW-0863">Zinc-finger</keyword>
<feature type="compositionally biased region" description="Polar residues" evidence="6">
    <location>
        <begin position="399"/>
        <end position="448"/>
    </location>
</feature>
<dbReference type="EMBL" id="WEIU01006213">
    <property type="protein sequence ID" value="NWH86323.1"/>
    <property type="molecule type" value="Genomic_DNA"/>
</dbReference>
<feature type="domain" description="C2H2-type" evidence="7">
    <location>
        <begin position="491"/>
        <end position="518"/>
    </location>
</feature>
<feature type="compositionally biased region" description="Low complexity" evidence="6">
    <location>
        <begin position="764"/>
        <end position="779"/>
    </location>
</feature>
<dbReference type="PANTHER" id="PTHR24403:SF36">
    <property type="entry name" value="ZINC FINGER PROTEIN 335"/>
    <property type="match status" value="1"/>
</dbReference>
<dbReference type="GO" id="GO:0045944">
    <property type="term" value="P:positive regulation of transcription by RNA polymerase II"/>
    <property type="evidence" value="ECO:0007669"/>
    <property type="project" value="TreeGrafter"/>
</dbReference>
<dbReference type="PROSITE" id="PS50157">
    <property type="entry name" value="ZINC_FINGER_C2H2_2"/>
    <property type="match status" value="10"/>
</dbReference>
<dbReference type="GO" id="GO:0050769">
    <property type="term" value="P:positive regulation of neurogenesis"/>
    <property type="evidence" value="ECO:0007669"/>
    <property type="project" value="TreeGrafter"/>
</dbReference>
<evidence type="ECO:0000256" key="3">
    <source>
        <dbReference type="ARBA" id="ARBA00022771"/>
    </source>
</evidence>
<comment type="caution">
    <text evidence="8">The sequence shown here is derived from an EMBL/GenBank/DDBJ whole genome shotgun (WGS) entry which is preliminary data.</text>
</comment>
<dbReference type="SUPFAM" id="SSF57667">
    <property type="entry name" value="beta-beta-alpha zinc fingers"/>
    <property type="match status" value="7"/>
</dbReference>
<evidence type="ECO:0000313" key="8">
    <source>
        <dbReference type="EMBL" id="NWH86323.1"/>
    </source>
</evidence>
<feature type="domain" description="C2H2-type" evidence="7">
    <location>
        <begin position="1168"/>
        <end position="1196"/>
    </location>
</feature>
<feature type="region of interest" description="Disordered" evidence="6">
    <location>
        <begin position="1"/>
        <end position="81"/>
    </location>
</feature>
<dbReference type="GO" id="GO:0008270">
    <property type="term" value="F:zinc ion binding"/>
    <property type="evidence" value="ECO:0007669"/>
    <property type="project" value="UniProtKB-KW"/>
</dbReference>
<feature type="domain" description="C2H2-type" evidence="7">
    <location>
        <begin position="588"/>
        <end position="615"/>
    </location>
</feature>
<feature type="domain" description="C2H2-type" evidence="7">
    <location>
        <begin position="675"/>
        <end position="703"/>
    </location>
</feature>
<feature type="non-terminal residue" evidence="8">
    <location>
        <position position="1"/>
    </location>
</feature>
<dbReference type="GO" id="GO:0000978">
    <property type="term" value="F:RNA polymerase II cis-regulatory region sequence-specific DNA binding"/>
    <property type="evidence" value="ECO:0007669"/>
    <property type="project" value="TreeGrafter"/>
</dbReference>
<feature type="region of interest" description="Disordered" evidence="6">
    <location>
        <begin position="760"/>
        <end position="784"/>
    </location>
</feature>
<evidence type="ECO:0000259" key="7">
    <source>
        <dbReference type="PROSITE" id="PS50157"/>
    </source>
</evidence>
<feature type="compositionally biased region" description="Basic residues" evidence="6">
    <location>
        <begin position="370"/>
        <end position="379"/>
    </location>
</feature>
<dbReference type="Pfam" id="PF00096">
    <property type="entry name" value="zf-C2H2"/>
    <property type="match status" value="1"/>
</dbReference>
<protein>
    <submittedName>
        <fullName evidence="8">ZN335 protein</fullName>
    </submittedName>
</protein>
<feature type="domain" description="C2H2-type" evidence="7">
    <location>
        <begin position="647"/>
        <end position="674"/>
    </location>
</feature>
<evidence type="ECO:0000256" key="4">
    <source>
        <dbReference type="ARBA" id="ARBA00022833"/>
    </source>
</evidence>
<dbReference type="FunFam" id="3.30.160.60:FF:000796">
    <property type="entry name" value="Zinc finger protein 335"/>
    <property type="match status" value="1"/>
</dbReference>
<feature type="compositionally biased region" description="Acidic residues" evidence="6">
    <location>
        <begin position="316"/>
        <end position="347"/>
    </location>
</feature>
<feature type="domain" description="C2H2-type" evidence="7">
    <location>
        <begin position="549"/>
        <end position="576"/>
    </location>
</feature>
<accession>A0A850Y2T8</accession>
<feature type="compositionally biased region" description="Low complexity" evidence="6">
    <location>
        <begin position="54"/>
        <end position="76"/>
    </location>
</feature>
<proteinExistence type="predicted"/>
<dbReference type="GO" id="GO:0005634">
    <property type="term" value="C:nucleus"/>
    <property type="evidence" value="ECO:0007669"/>
    <property type="project" value="TreeGrafter"/>
</dbReference>
<dbReference type="SMART" id="SM00355">
    <property type="entry name" value="ZnF_C2H2"/>
    <property type="match status" value="13"/>
</dbReference>
<dbReference type="InterPro" id="IPR013087">
    <property type="entry name" value="Znf_C2H2_type"/>
</dbReference>
<feature type="compositionally biased region" description="Polar residues" evidence="6">
    <location>
        <begin position="1"/>
        <end position="13"/>
    </location>
</feature>
<name>A0A850Y2T8_AEGCA</name>
<feature type="region of interest" description="Disordered" evidence="6">
    <location>
        <begin position="290"/>
        <end position="463"/>
    </location>
</feature>
<reference evidence="8" key="1">
    <citation type="submission" date="2019-10" db="EMBL/GenBank/DDBJ databases">
        <title>Bird 10,000 Genomes (B10K) Project - Family phase.</title>
        <authorList>
            <person name="Zhang G."/>
        </authorList>
    </citation>
    <scope>NUCLEOTIDE SEQUENCE</scope>
    <source>
        <strain evidence="8">B10K-DU-002-10</strain>
        <tissue evidence="8">Muscle</tissue>
    </source>
</reference>
<dbReference type="Gene3D" id="3.30.160.60">
    <property type="entry name" value="Classic Zinc Finger"/>
    <property type="match status" value="7"/>
</dbReference>
<dbReference type="FunFam" id="3.30.160.60:FF:000930">
    <property type="entry name" value="Zinc finger protein 335"/>
    <property type="match status" value="1"/>
</dbReference>
<feature type="compositionally biased region" description="Low complexity" evidence="6">
    <location>
        <begin position="29"/>
        <end position="44"/>
    </location>
</feature>
<feature type="domain" description="C2H2-type" evidence="7">
    <location>
        <begin position="1140"/>
        <end position="1167"/>
    </location>
</feature>
<keyword evidence="4" id="KW-0862">Zinc</keyword>
<sequence length="1385" mass="152357">MEENAVESSSDATAQAEREEPTESGLGVGSSEAVSADSSDAAAGPGLLSRADDSCVGESSDSSGGSLEEVSESSSSTDAIPRIYLPDSSSVAQSTLVSSVSTVSQSIMVSESPQVLVHSSVVTDGATVVSDSAASTSSDLGSAIDKIIESTIGPDIIQSCIAVTSAEDGRAETTQYLILQGPDDGAPMVSQMATSALANSLAIEAVADGPTSTCLDQPGPSKPSRQLEVLALPAQPDRALKRDGEEELDQPDMETLEEMMEVVVVQQFKCKMCQYKSVSKKTLINHMKERHFQPVGSAPALKKGRPRKVGVVPKTEDEEAPEEEDDDIMDAGAIDDPEEDSDYNPAEDEPRGRLPKYGRAVPTSSEERPRRRPGRPRKLLRLENMSQDMPEGGEVEPLVTSQSTPSQEPQNVEAASSSGLENGTSENLAEPGISQSDSENKDPSSNTGAEDADVIPRRRGRPSRRFLGKKYRKYMGRRYYYKSPKPLMRPYLCRICGSRFLTHDDLRFHVNSHEANDPQLFKCLQCSYRSRRWSSLKEHMFNHVGSKPYKCEECNYTSVYKKDVIRHSTVHSRDRKKRADPPPKLNSFPCPVCNRVYPMQKRLTQHMKTHSTEKPHMCDKCGKSFKKRYTFKMHLLTHIQAIANRRFKCEFCDYVCEDKKVLLNHQLSHMNDKPYKCSVCKYSTFREDFLVSHMAVKHTGGKPFACEFCHFTTKHKKNLRLHVQCRHADSFEEWAQRHPEEPPCRRRPFFTLQQIEELKQQHSQVQAPAEPEASPPVSAMPGPSSSRCSLPTVLSACSLMQAPLGPITCHTVQAVAGAEPSVLSQGSLEGATIIYEQDVAGSAELATQTALDLLLNMSTQRELATGSLQVSRVKGRQACCRLAQRRRQRWTQKLVMLHMAESGQALVQEAYGEASLNGSELQQITIPFSGTAEYSIVTPISEEIQAPATLYSEEESPVETSHTVVVSGAVVTEEALKDHSNHYIMSSGVPGSQFQTMEPLSGDAAFSSPAEGQEAQPAGVKWPLVQCVTRQLQKDSSLSPASEGQEVSFPKIKWPALQGMAKKFTCKVSTAKKLSCKISTAKKFSCKICTAMFTGRAEMESHKRAHIGPSTFKCPDCPFTATLWPEVRSHMVQHANLRPHKCPHCSFASKNKKDLRRHMLTHTNEKPFACQVCGQRFNRNGHLKFHMQRLHSSEGKRPGPAAAQQTIILNSDEDTLTTLHTALQAGQAVLAPERLQQALGQEHILVAQEQSVTSQEEAAYIQEITTADGQTVQHLVTADNQVQYIIAQEGVPHLLPQEYVVVPEGHHIQVQDGQITHIQYEQGGQFLPESQIQYMPVSPEQQLVTQAQLEAAAHSAVSAVADAAMAQAQGVFTAEAAAEQMQQLQ</sequence>
<dbReference type="InterPro" id="IPR050688">
    <property type="entry name" value="Zinc_finger/UBP_domain"/>
</dbReference>
<feature type="domain" description="C2H2-type" evidence="7">
    <location>
        <begin position="1084"/>
        <end position="1111"/>
    </location>
</feature>
<organism evidence="8 9">
    <name type="scientific">Aegithalos caudatus</name>
    <name type="common">Long-tailed tit</name>
    <name type="synonym">Acredula caudata</name>
    <dbReference type="NCBI Taxonomy" id="73327"/>
    <lineage>
        <taxon>Eukaryota</taxon>
        <taxon>Metazoa</taxon>
        <taxon>Chordata</taxon>
        <taxon>Craniata</taxon>
        <taxon>Vertebrata</taxon>
        <taxon>Euteleostomi</taxon>
        <taxon>Archelosauria</taxon>
        <taxon>Archosauria</taxon>
        <taxon>Dinosauria</taxon>
        <taxon>Saurischia</taxon>
        <taxon>Theropoda</taxon>
        <taxon>Coelurosauria</taxon>
        <taxon>Aves</taxon>
        <taxon>Neognathae</taxon>
        <taxon>Neoaves</taxon>
        <taxon>Telluraves</taxon>
        <taxon>Australaves</taxon>
        <taxon>Passeriformes</taxon>
        <taxon>Sylvioidea</taxon>
        <taxon>Aegithalidae</taxon>
        <taxon>Aegithalos</taxon>
    </lineage>
</organism>
<feature type="domain" description="C2H2-type" evidence="7">
    <location>
        <begin position="616"/>
        <end position="638"/>
    </location>
</feature>
<dbReference type="FunFam" id="3.30.160.60:FF:000444">
    <property type="entry name" value="Zinc finger protein 335"/>
    <property type="match status" value="1"/>
</dbReference>